<name>A0A1M7EFE9_9RHOB</name>
<evidence type="ECO:0000256" key="3">
    <source>
        <dbReference type="ARBA" id="ARBA00023004"/>
    </source>
</evidence>
<keyword evidence="2 4" id="KW-0479">Metal-binding</keyword>
<sequence length="140" mass="14756">MFSNKFIASMFLAALSSAGIAHAQDMTLGEFEYQNSCAACHGMSGKGDGPVTDFLSGAVVPDLTMLQENNGGVFPVAAVFATIDGSETASAHGTRDMPIWGSRLRARASSDPDFSPSDAEAFSQARILALIEYISSLQKQ</sequence>
<organism evidence="7 8">
    <name type="scientific">Roseovarius litoreus</name>
    <dbReference type="NCBI Taxonomy" id="1155722"/>
    <lineage>
        <taxon>Bacteria</taxon>
        <taxon>Pseudomonadati</taxon>
        <taxon>Pseudomonadota</taxon>
        <taxon>Alphaproteobacteria</taxon>
        <taxon>Rhodobacterales</taxon>
        <taxon>Roseobacteraceae</taxon>
        <taxon>Roseovarius</taxon>
    </lineage>
</organism>
<keyword evidence="1 4" id="KW-0349">Heme</keyword>
<feature type="signal peptide" evidence="5">
    <location>
        <begin position="1"/>
        <end position="23"/>
    </location>
</feature>
<proteinExistence type="predicted"/>
<feature type="domain" description="Cytochrome c" evidence="6">
    <location>
        <begin position="24"/>
        <end position="138"/>
    </location>
</feature>
<evidence type="ECO:0000259" key="6">
    <source>
        <dbReference type="PROSITE" id="PS51007"/>
    </source>
</evidence>
<gene>
    <name evidence="7" type="ORF">SAMN05443432_103336</name>
</gene>
<keyword evidence="8" id="KW-1185">Reference proteome</keyword>
<dbReference type="RefSeq" id="WP_223228354.1">
    <property type="nucleotide sequence ID" value="NZ_FRCB01000003.1"/>
</dbReference>
<dbReference type="Pfam" id="PF00034">
    <property type="entry name" value="Cytochrom_C"/>
    <property type="match status" value="1"/>
</dbReference>
<dbReference type="Gene3D" id="1.10.760.10">
    <property type="entry name" value="Cytochrome c-like domain"/>
    <property type="match status" value="1"/>
</dbReference>
<dbReference type="GO" id="GO:0009055">
    <property type="term" value="F:electron transfer activity"/>
    <property type="evidence" value="ECO:0007669"/>
    <property type="project" value="InterPro"/>
</dbReference>
<evidence type="ECO:0000256" key="1">
    <source>
        <dbReference type="ARBA" id="ARBA00022617"/>
    </source>
</evidence>
<reference evidence="7 8" key="1">
    <citation type="submission" date="2016-11" db="EMBL/GenBank/DDBJ databases">
        <authorList>
            <person name="Varghese N."/>
            <person name="Submissions S."/>
        </authorList>
    </citation>
    <scope>NUCLEOTIDE SEQUENCE [LARGE SCALE GENOMIC DNA]</scope>
    <source>
        <strain evidence="7 8">DSM 28249</strain>
    </source>
</reference>
<protein>
    <submittedName>
        <fullName evidence="7">Cytochrome c</fullName>
    </submittedName>
</protein>
<evidence type="ECO:0000313" key="7">
    <source>
        <dbReference type="EMBL" id="SHL90368.1"/>
    </source>
</evidence>
<dbReference type="InterPro" id="IPR036909">
    <property type="entry name" value="Cyt_c-like_dom_sf"/>
</dbReference>
<dbReference type="PROSITE" id="PS51007">
    <property type="entry name" value="CYTC"/>
    <property type="match status" value="1"/>
</dbReference>
<feature type="chain" id="PRO_5012726110" evidence="5">
    <location>
        <begin position="24"/>
        <end position="140"/>
    </location>
</feature>
<evidence type="ECO:0000256" key="5">
    <source>
        <dbReference type="SAM" id="SignalP"/>
    </source>
</evidence>
<dbReference type="GO" id="GO:0020037">
    <property type="term" value="F:heme binding"/>
    <property type="evidence" value="ECO:0007669"/>
    <property type="project" value="InterPro"/>
</dbReference>
<dbReference type="GO" id="GO:0046872">
    <property type="term" value="F:metal ion binding"/>
    <property type="evidence" value="ECO:0007669"/>
    <property type="project" value="UniProtKB-KW"/>
</dbReference>
<accession>A0A1M7EFE9</accession>
<evidence type="ECO:0000256" key="4">
    <source>
        <dbReference type="PROSITE-ProRule" id="PRU00433"/>
    </source>
</evidence>
<evidence type="ECO:0000256" key="2">
    <source>
        <dbReference type="ARBA" id="ARBA00022723"/>
    </source>
</evidence>
<keyword evidence="3 4" id="KW-0408">Iron</keyword>
<dbReference type="AlphaFoldDB" id="A0A1M7EFE9"/>
<dbReference type="SUPFAM" id="SSF46626">
    <property type="entry name" value="Cytochrome c"/>
    <property type="match status" value="1"/>
</dbReference>
<dbReference type="Proteomes" id="UP000322545">
    <property type="component" value="Unassembled WGS sequence"/>
</dbReference>
<dbReference type="EMBL" id="FRCB01000003">
    <property type="protein sequence ID" value="SHL90368.1"/>
    <property type="molecule type" value="Genomic_DNA"/>
</dbReference>
<keyword evidence="5" id="KW-0732">Signal</keyword>
<dbReference type="InterPro" id="IPR009056">
    <property type="entry name" value="Cyt_c-like_dom"/>
</dbReference>
<evidence type="ECO:0000313" key="8">
    <source>
        <dbReference type="Proteomes" id="UP000322545"/>
    </source>
</evidence>